<keyword evidence="3" id="KW-1185">Reference proteome</keyword>
<dbReference type="PANTHER" id="PTHR33336:SF3">
    <property type="entry name" value="ABM DOMAIN-CONTAINING PROTEIN"/>
    <property type="match status" value="1"/>
</dbReference>
<dbReference type="Gene3D" id="3.30.70.100">
    <property type="match status" value="1"/>
</dbReference>
<dbReference type="InterPro" id="IPR050744">
    <property type="entry name" value="AI-2_Isomerase_LsrG"/>
</dbReference>
<sequence>MNLSPHRMNKQCAACRAQATGKLVSFLVLVFVLLSHHLASAQQPEMMVRMAEIEIAPADLEKYKAILAEEATASVKREPGVIAIFPMYQKENPALVRILEIYASKAAYEQHLKTPHFQKYKTTTLNMVKSLKLVEMGLIDAVSMPLLFRKLTEEK</sequence>
<dbReference type="PROSITE" id="PS51725">
    <property type="entry name" value="ABM"/>
    <property type="match status" value="1"/>
</dbReference>
<keyword evidence="2" id="KW-0560">Oxidoreductase</keyword>
<feature type="domain" description="ABM" evidence="1">
    <location>
        <begin position="47"/>
        <end position="139"/>
    </location>
</feature>
<dbReference type="InterPro" id="IPR011008">
    <property type="entry name" value="Dimeric_a/b-barrel"/>
</dbReference>
<dbReference type="RefSeq" id="WP_229310774.1">
    <property type="nucleotide sequence ID" value="NZ_QLMC01000006.1"/>
</dbReference>
<evidence type="ECO:0000259" key="1">
    <source>
        <dbReference type="PROSITE" id="PS51725"/>
    </source>
</evidence>
<evidence type="ECO:0000313" key="2">
    <source>
        <dbReference type="EMBL" id="RAJ92981.1"/>
    </source>
</evidence>
<dbReference type="PANTHER" id="PTHR33336">
    <property type="entry name" value="QUINOL MONOOXYGENASE YGIN-RELATED"/>
    <property type="match status" value="1"/>
</dbReference>
<proteinExistence type="predicted"/>
<name>A0A327WMR9_LARAB</name>
<organism evidence="2 3">
    <name type="scientific">Larkinella arboricola</name>
    <dbReference type="NCBI Taxonomy" id="643671"/>
    <lineage>
        <taxon>Bacteria</taxon>
        <taxon>Pseudomonadati</taxon>
        <taxon>Bacteroidota</taxon>
        <taxon>Cytophagia</taxon>
        <taxon>Cytophagales</taxon>
        <taxon>Spirosomataceae</taxon>
        <taxon>Larkinella</taxon>
    </lineage>
</organism>
<dbReference type="EMBL" id="QLMC01000006">
    <property type="protein sequence ID" value="RAJ92981.1"/>
    <property type="molecule type" value="Genomic_DNA"/>
</dbReference>
<comment type="caution">
    <text evidence="2">The sequence shown here is derived from an EMBL/GenBank/DDBJ whole genome shotgun (WGS) entry which is preliminary data.</text>
</comment>
<protein>
    <submittedName>
        <fullName evidence="2">Quinol monooxygenase YgiN</fullName>
    </submittedName>
</protein>
<accession>A0A327WMR9</accession>
<dbReference type="AlphaFoldDB" id="A0A327WMR9"/>
<dbReference type="GO" id="GO:0004497">
    <property type="term" value="F:monooxygenase activity"/>
    <property type="evidence" value="ECO:0007669"/>
    <property type="project" value="UniProtKB-KW"/>
</dbReference>
<dbReference type="Proteomes" id="UP000248790">
    <property type="component" value="Unassembled WGS sequence"/>
</dbReference>
<evidence type="ECO:0000313" key="3">
    <source>
        <dbReference type="Proteomes" id="UP000248790"/>
    </source>
</evidence>
<dbReference type="InterPro" id="IPR007138">
    <property type="entry name" value="ABM_dom"/>
</dbReference>
<dbReference type="Pfam" id="PF03992">
    <property type="entry name" value="ABM"/>
    <property type="match status" value="1"/>
</dbReference>
<dbReference type="SUPFAM" id="SSF54909">
    <property type="entry name" value="Dimeric alpha+beta barrel"/>
    <property type="match status" value="1"/>
</dbReference>
<reference evidence="2 3" key="1">
    <citation type="submission" date="2018-06" db="EMBL/GenBank/DDBJ databases">
        <title>Genomic Encyclopedia of Archaeal and Bacterial Type Strains, Phase II (KMG-II): from individual species to whole genera.</title>
        <authorList>
            <person name="Goeker M."/>
        </authorList>
    </citation>
    <scope>NUCLEOTIDE SEQUENCE [LARGE SCALE GENOMIC DNA]</scope>
    <source>
        <strain evidence="2 3">DSM 21851</strain>
    </source>
</reference>
<gene>
    <name evidence="2" type="ORF">LX87_04493</name>
</gene>
<keyword evidence="2" id="KW-0503">Monooxygenase</keyword>